<dbReference type="CDD" id="cd01448">
    <property type="entry name" value="TST_Repeat_1"/>
    <property type="match status" value="1"/>
</dbReference>
<dbReference type="RefSeq" id="WP_213305821.1">
    <property type="nucleotide sequence ID" value="NZ_JAGYVZ010000025.1"/>
</dbReference>
<comment type="caution">
    <text evidence="4">The sequence shown here is derived from an EMBL/GenBank/DDBJ whole genome shotgun (WGS) entry which is preliminary data.</text>
</comment>
<reference evidence="4 5" key="1">
    <citation type="journal article" date="2018" name="Int. J. Syst. Evol. Microbiol.">
        <title>Flavobacterium chryseum sp. nov. and Flavobacterium psychroterrae sp. nov., novel environmental bacteria isolated from Antarctica.</title>
        <authorList>
            <person name="Kralova S."/>
            <person name="Svec P."/>
            <person name="Busse H.J."/>
            <person name="Stankova E."/>
            <person name="Vaczi P."/>
            <person name="Sedlacek I."/>
        </authorList>
    </citation>
    <scope>NUCLEOTIDE SEQUENCE [LARGE SCALE GENOMIC DNA]</scope>
    <source>
        <strain evidence="4 5">CCM 8827</strain>
    </source>
</reference>
<gene>
    <name evidence="4" type="ORF">KHA90_20615</name>
</gene>
<dbReference type="PROSITE" id="PS50206">
    <property type="entry name" value="RHODANESE_3"/>
    <property type="match status" value="2"/>
</dbReference>
<dbReference type="Pfam" id="PF00581">
    <property type="entry name" value="Rhodanese"/>
    <property type="match status" value="2"/>
</dbReference>
<feature type="domain" description="Rhodanese" evidence="3">
    <location>
        <begin position="164"/>
        <end position="277"/>
    </location>
</feature>
<dbReference type="PANTHER" id="PTHR11364:SF27">
    <property type="entry name" value="SULFURTRANSFERASE"/>
    <property type="match status" value="1"/>
</dbReference>
<sequence length="281" mass="31252">MEPIINPEDLLKLKDSSEIILVDARAGINSEENYQNEHLKSARYVDLNRDLAAVENDPSSGGRHPLPAFKKFSNVLSNLGISPSSHVIIYDDKNGSNAAARFWWMLRAVGHEKVQVLNGGLQAAIKIGFPVSSKIEDFEPTENYPISEWKLSQAHIDEVEKARNNDQNIVIDVRDKNRFDGLTEPLDLIAGHIPGAINVPFSENLDEDGFFKSAEVLAKKYSEVLGDKKPQNIIVHCGSGVTACHTLLAMDYAGIPIPKLYVGSWSEWSRNDREMATKETK</sequence>
<evidence type="ECO:0000256" key="1">
    <source>
        <dbReference type="ARBA" id="ARBA00022679"/>
    </source>
</evidence>
<keyword evidence="2" id="KW-0677">Repeat</keyword>
<dbReference type="Proteomes" id="UP000722625">
    <property type="component" value="Unassembled WGS sequence"/>
</dbReference>
<proteinExistence type="predicted"/>
<keyword evidence="1" id="KW-0808">Transferase</keyword>
<protein>
    <submittedName>
        <fullName evidence="4">Sulfurtransferase</fullName>
    </submittedName>
</protein>
<accession>A0ABS5PI98</accession>
<dbReference type="Gene3D" id="3.40.250.10">
    <property type="entry name" value="Rhodanese-like domain"/>
    <property type="match status" value="2"/>
</dbReference>
<evidence type="ECO:0000256" key="2">
    <source>
        <dbReference type="ARBA" id="ARBA00022737"/>
    </source>
</evidence>
<dbReference type="InterPro" id="IPR001763">
    <property type="entry name" value="Rhodanese-like_dom"/>
</dbReference>
<evidence type="ECO:0000313" key="4">
    <source>
        <dbReference type="EMBL" id="MBS7233421.1"/>
    </source>
</evidence>
<dbReference type="SUPFAM" id="SSF52821">
    <property type="entry name" value="Rhodanese/Cell cycle control phosphatase"/>
    <property type="match status" value="2"/>
</dbReference>
<evidence type="ECO:0000259" key="3">
    <source>
        <dbReference type="PROSITE" id="PS50206"/>
    </source>
</evidence>
<keyword evidence="5" id="KW-1185">Reference proteome</keyword>
<name>A0ABS5PI98_9FLAO</name>
<dbReference type="CDD" id="cd01449">
    <property type="entry name" value="TST_Repeat_2"/>
    <property type="match status" value="1"/>
</dbReference>
<feature type="domain" description="Rhodanese" evidence="3">
    <location>
        <begin position="15"/>
        <end position="133"/>
    </location>
</feature>
<dbReference type="EMBL" id="JAGYVZ010000025">
    <property type="protein sequence ID" value="MBS7233421.1"/>
    <property type="molecule type" value="Genomic_DNA"/>
</dbReference>
<dbReference type="PANTHER" id="PTHR11364">
    <property type="entry name" value="THIOSULFATE SULFERTANSFERASE"/>
    <property type="match status" value="1"/>
</dbReference>
<dbReference type="SMART" id="SM00450">
    <property type="entry name" value="RHOD"/>
    <property type="match status" value="2"/>
</dbReference>
<dbReference type="InterPro" id="IPR036873">
    <property type="entry name" value="Rhodanese-like_dom_sf"/>
</dbReference>
<evidence type="ECO:0000313" key="5">
    <source>
        <dbReference type="Proteomes" id="UP000722625"/>
    </source>
</evidence>
<organism evidence="4 5">
    <name type="scientific">Flavobacterium psychroterrae</name>
    <dbReference type="NCBI Taxonomy" id="2133767"/>
    <lineage>
        <taxon>Bacteria</taxon>
        <taxon>Pseudomonadati</taxon>
        <taxon>Bacteroidota</taxon>
        <taxon>Flavobacteriia</taxon>
        <taxon>Flavobacteriales</taxon>
        <taxon>Flavobacteriaceae</taxon>
        <taxon>Flavobacterium</taxon>
    </lineage>
</organism>
<dbReference type="InterPro" id="IPR045078">
    <property type="entry name" value="TST/MPST-like"/>
</dbReference>